<sequence>MLYTALRKISHKPKLDRLQYKIQKISWNHSGTHLAVKDDNALRQFDYPIKALLYIYIYIYIYAILLVGAN</sequence>
<keyword evidence="1" id="KW-0472">Membrane</keyword>
<protein>
    <submittedName>
        <fullName evidence="2">Uncharacterized protein</fullName>
    </submittedName>
</protein>
<reference evidence="3" key="1">
    <citation type="submission" date="2014-06" db="EMBL/GenBank/DDBJ databases">
        <authorList>
            <person name="Aslett M."/>
            <person name="De Silva N."/>
        </authorList>
    </citation>
    <scope>NUCLEOTIDE SEQUENCE [LARGE SCALE GENOMIC DNA]</scope>
    <source>
        <strain evidence="3">Bond</strain>
    </source>
</reference>
<dbReference type="Proteomes" id="UP000033188">
    <property type="component" value="Chromosome 2"/>
</dbReference>
<proteinExistence type="predicted"/>
<evidence type="ECO:0000313" key="3">
    <source>
        <dbReference type="Proteomes" id="UP000033188"/>
    </source>
</evidence>
<dbReference type="KEGG" id="bbig:BBBOND_0207400"/>
<feature type="transmembrane region" description="Helical" evidence="1">
    <location>
        <begin position="51"/>
        <end position="69"/>
    </location>
</feature>
<dbReference type="VEuPathDB" id="PiroplasmaDB:BBBOND_0207400"/>
<evidence type="ECO:0000313" key="2">
    <source>
        <dbReference type="EMBL" id="CDR95585.1"/>
    </source>
</evidence>
<accession>A0A061DCI3</accession>
<evidence type="ECO:0000256" key="1">
    <source>
        <dbReference type="SAM" id="Phobius"/>
    </source>
</evidence>
<organism evidence="2 3">
    <name type="scientific">Babesia bigemina</name>
    <dbReference type="NCBI Taxonomy" id="5866"/>
    <lineage>
        <taxon>Eukaryota</taxon>
        <taxon>Sar</taxon>
        <taxon>Alveolata</taxon>
        <taxon>Apicomplexa</taxon>
        <taxon>Aconoidasida</taxon>
        <taxon>Piroplasmida</taxon>
        <taxon>Babesiidae</taxon>
        <taxon>Babesia</taxon>
    </lineage>
</organism>
<keyword evidence="1" id="KW-0812">Transmembrane</keyword>
<dbReference type="RefSeq" id="XP_012767771.1">
    <property type="nucleotide sequence ID" value="XM_012912317.1"/>
</dbReference>
<name>A0A061DCI3_BABBI</name>
<keyword evidence="1" id="KW-1133">Transmembrane helix</keyword>
<dbReference type="AlphaFoldDB" id="A0A061DCI3"/>
<gene>
    <name evidence="2" type="ORF">BBBOND_0207400</name>
</gene>
<keyword evidence="3" id="KW-1185">Reference proteome</keyword>
<dbReference type="EMBL" id="LK391708">
    <property type="protein sequence ID" value="CDR95585.1"/>
    <property type="molecule type" value="Genomic_DNA"/>
</dbReference>
<dbReference type="GeneID" id="24564126"/>